<evidence type="ECO:0000313" key="6">
    <source>
        <dbReference type="Proteomes" id="UP000198636"/>
    </source>
</evidence>
<dbReference type="InterPro" id="IPR009057">
    <property type="entry name" value="Homeodomain-like_sf"/>
</dbReference>
<dbReference type="Gene3D" id="2.60.120.10">
    <property type="entry name" value="Jelly Rolls"/>
    <property type="match status" value="1"/>
</dbReference>
<protein>
    <submittedName>
        <fullName evidence="5">AraC-type DNA-binding protein</fullName>
    </submittedName>
</protein>
<sequence length="301" mass="35332">MKMENESSKRGYLEKDFAFFYIKDNINLELEFHYHDFAKIIVFISGKVTYLIEGRSYRLKPWDLLLVSKNQLHKPIIDNSESYERIVIWINPSFLRQHNTINCNLETCFNLASEENLNLLRLNTSQLPYIKNILKELEESGNSHEFGSKLLSNALFLQLIIYINRKYLGIDKASIQEDLTYDEIISDIISYINRNITGDLSIENIASQFFLNKHYLMHKFKRQTGYTLHNYIHQKRLIKAKTLISEGNSTGEACLKSGFKDYSNFIRAFKKMYGAAPKAYMKHIMSFENSVKKEQNEPDLF</sequence>
<dbReference type="EMBL" id="FMUS01000033">
    <property type="protein sequence ID" value="SCZ05412.1"/>
    <property type="molecule type" value="Genomic_DNA"/>
</dbReference>
<dbReference type="GO" id="GO:0003700">
    <property type="term" value="F:DNA-binding transcription factor activity"/>
    <property type="evidence" value="ECO:0007669"/>
    <property type="project" value="InterPro"/>
</dbReference>
<dbReference type="Gene3D" id="1.10.10.60">
    <property type="entry name" value="Homeodomain-like"/>
    <property type="match status" value="2"/>
</dbReference>
<dbReference type="Proteomes" id="UP000198636">
    <property type="component" value="Unassembled WGS sequence"/>
</dbReference>
<evidence type="ECO:0000313" key="5">
    <source>
        <dbReference type="EMBL" id="SCZ05412.1"/>
    </source>
</evidence>
<dbReference type="PANTHER" id="PTHR43280:SF34">
    <property type="entry name" value="ARAC-FAMILY TRANSCRIPTIONAL REGULATOR"/>
    <property type="match status" value="1"/>
</dbReference>
<dbReference type="SUPFAM" id="SSF46689">
    <property type="entry name" value="Homeodomain-like"/>
    <property type="match status" value="2"/>
</dbReference>
<dbReference type="STRING" id="1120976.SAMN03080606_03872"/>
<feature type="domain" description="HTH araC/xylS-type" evidence="4">
    <location>
        <begin position="186"/>
        <end position="283"/>
    </location>
</feature>
<dbReference type="Pfam" id="PF02311">
    <property type="entry name" value="AraC_binding"/>
    <property type="match status" value="1"/>
</dbReference>
<dbReference type="AlphaFoldDB" id="A0A1G5KXS2"/>
<keyword evidence="3" id="KW-0804">Transcription</keyword>
<dbReference type="InterPro" id="IPR003313">
    <property type="entry name" value="AraC-bd"/>
</dbReference>
<dbReference type="InterPro" id="IPR018060">
    <property type="entry name" value="HTH_AraC"/>
</dbReference>
<dbReference type="Pfam" id="PF12833">
    <property type="entry name" value="HTH_18"/>
    <property type="match status" value="1"/>
</dbReference>
<keyword evidence="2 5" id="KW-0238">DNA-binding</keyword>
<dbReference type="GO" id="GO:0043565">
    <property type="term" value="F:sequence-specific DNA binding"/>
    <property type="evidence" value="ECO:0007669"/>
    <property type="project" value="InterPro"/>
</dbReference>
<keyword evidence="1" id="KW-0805">Transcription regulation</keyword>
<reference evidence="5 6" key="1">
    <citation type="submission" date="2016-10" db="EMBL/GenBank/DDBJ databases">
        <authorList>
            <person name="de Groot N.N."/>
        </authorList>
    </citation>
    <scope>NUCLEOTIDE SEQUENCE [LARGE SCALE GENOMIC DNA]</scope>
    <source>
        <strain evidence="5 6">DSM 18978</strain>
    </source>
</reference>
<dbReference type="PROSITE" id="PS01124">
    <property type="entry name" value="HTH_ARAC_FAMILY_2"/>
    <property type="match status" value="1"/>
</dbReference>
<accession>A0A1G5KXS2</accession>
<dbReference type="PANTHER" id="PTHR43280">
    <property type="entry name" value="ARAC-FAMILY TRANSCRIPTIONAL REGULATOR"/>
    <property type="match status" value="1"/>
</dbReference>
<proteinExistence type="predicted"/>
<keyword evidence="6" id="KW-1185">Reference proteome</keyword>
<organism evidence="5 6">
    <name type="scientific">Alkaliphilus peptidifermentans DSM 18978</name>
    <dbReference type="NCBI Taxonomy" id="1120976"/>
    <lineage>
        <taxon>Bacteria</taxon>
        <taxon>Bacillati</taxon>
        <taxon>Bacillota</taxon>
        <taxon>Clostridia</taxon>
        <taxon>Peptostreptococcales</taxon>
        <taxon>Natronincolaceae</taxon>
        <taxon>Alkaliphilus</taxon>
    </lineage>
</organism>
<evidence type="ECO:0000256" key="3">
    <source>
        <dbReference type="ARBA" id="ARBA00023163"/>
    </source>
</evidence>
<dbReference type="SUPFAM" id="SSF51215">
    <property type="entry name" value="Regulatory protein AraC"/>
    <property type="match status" value="1"/>
</dbReference>
<name>A0A1G5KXS2_9FIRM</name>
<evidence type="ECO:0000256" key="1">
    <source>
        <dbReference type="ARBA" id="ARBA00023015"/>
    </source>
</evidence>
<gene>
    <name evidence="5" type="ORF">SAMN03080606_03872</name>
</gene>
<dbReference type="RefSeq" id="WP_207647948.1">
    <property type="nucleotide sequence ID" value="NZ_FMUS01000033.1"/>
</dbReference>
<dbReference type="InterPro" id="IPR037923">
    <property type="entry name" value="HTH-like"/>
</dbReference>
<dbReference type="SMART" id="SM00342">
    <property type="entry name" value="HTH_ARAC"/>
    <property type="match status" value="1"/>
</dbReference>
<dbReference type="InterPro" id="IPR014710">
    <property type="entry name" value="RmlC-like_jellyroll"/>
</dbReference>
<evidence type="ECO:0000256" key="2">
    <source>
        <dbReference type="ARBA" id="ARBA00023125"/>
    </source>
</evidence>
<evidence type="ECO:0000259" key="4">
    <source>
        <dbReference type="PROSITE" id="PS01124"/>
    </source>
</evidence>